<name>A0AAV7T9E1_PLEWA</name>
<proteinExistence type="predicted"/>
<dbReference type="Proteomes" id="UP001066276">
    <property type="component" value="Chromosome 4_1"/>
</dbReference>
<protein>
    <submittedName>
        <fullName evidence="2">Uncharacterized protein</fullName>
    </submittedName>
</protein>
<evidence type="ECO:0000256" key="1">
    <source>
        <dbReference type="SAM" id="MobiDB-lite"/>
    </source>
</evidence>
<gene>
    <name evidence="2" type="ORF">NDU88_004753</name>
</gene>
<keyword evidence="3" id="KW-1185">Reference proteome</keyword>
<dbReference type="AlphaFoldDB" id="A0AAV7T9E1"/>
<dbReference type="EMBL" id="JANPWB010000007">
    <property type="protein sequence ID" value="KAJ1172911.1"/>
    <property type="molecule type" value="Genomic_DNA"/>
</dbReference>
<feature type="region of interest" description="Disordered" evidence="1">
    <location>
        <begin position="1"/>
        <end position="58"/>
    </location>
</feature>
<evidence type="ECO:0000313" key="3">
    <source>
        <dbReference type="Proteomes" id="UP001066276"/>
    </source>
</evidence>
<sequence>MESNAENKRTPRSSEDLKERGVFATSERSPRFHSSRQLSAAADRTSLSGGRQAERAGRSGPCIRASAGLLRALKACSWNKRGCAGHGFESEQDRLCLQSFHRPTGSIHPRTHHPSKHLTKSTIQELTEPYIYAAHSVLVHFCADNLVDSQCKLPF</sequence>
<comment type="caution">
    <text evidence="2">The sequence shown here is derived from an EMBL/GenBank/DDBJ whole genome shotgun (WGS) entry which is preliminary data.</text>
</comment>
<accession>A0AAV7T9E1</accession>
<evidence type="ECO:0000313" key="2">
    <source>
        <dbReference type="EMBL" id="KAJ1172911.1"/>
    </source>
</evidence>
<organism evidence="2 3">
    <name type="scientific">Pleurodeles waltl</name>
    <name type="common">Iberian ribbed newt</name>
    <dbReference type="NCBI Taxonomy" id="8319"/>
    <lineage>
        <taxon>Eukaryota</taxon>
        <taxon>Metazoa</taxon>
        <taxon>Chordata</taxon>
        <taxon>Craniata</taxon>
        <taxon>Vertebrata</taxon>
        <taxon>Euteleostomi</taxon>
        <taxon>Amphibia</taxon>
        <taxon>Batrachia</taxon>
        <taxon>Caudata</taxon>
        <taxon>Salamandroidea</taxon>
        <taxon>Salamandridae</taxon>
        <taxon>Pleurodelinae</taxon>
        <taxon>Pleurodeles</taxon>
    </lineage>
</organism>
<feature type="compositionally biased region" description="Basic and acidic residues" evidence="1">
    <location>
        <begin position="1"/>
        <end position="21"/>
    </location>
</feature>
<reference evidence="2" key="1">
    <citation type="journal article" date="2022" name="bioRxiv">
        <title>Sequencing and chromosome-scale assembly of the giantPleurodeles waltlgenome.</title>
        <authorList>
            <person name="Brown T."/>
            <person name="Elewa A."/>
            <person name="Iarovenko S."/>
            <person name="Subramanian E."/>
            <person name="Araus A.J."/>
            <person name="Petzold A."/>
            <person name="Susuki M."/>
            <person name="Suzuki K.-i.T."/>
            <person name="Hayashi T."/>
            <person name="Toyoda A."/>
            <person name="Oliveira C."/>
            <person name="Osipova E."/>
            <person name="Leigh N.D."/>
            <person name="Simon A."/>
            <person name="Yun M.H."/>
        </authorList>
    </citation>
    <scope>NUCLEOTIDE SEQUENCE</scope>
    <source>
        <strain evidence="2">20211129_DDA</strain>
        <tissue evidence="2">Liver</tissue>
    </source>
</reference>